<dbReference type="EMBL" id="VSRR010091294">
    <property type="protein sequence ID" value="MPC92438.1"/>
    <property type="molecule type" value="Genomic_DNA"/>
</dbReference>
<dbReference type="Proteomes" id="UP000324222">
    <property type="component" value="Unassembled WGS sequence"/>
</dbReference>
<gene>
    <name evidence="1" type="ORF">E2C01_087527</name>
</gene>
<name>A0A5B7JHJ3_PORTR</name>
<organism evidence="1 2">
    <name type="scientific">Portunus trituberculatus</name>
    <name type="common">Swimming crab</name>
    <name type="synonym">Neptunus trituberculatus</name>
    <dbReference type="NCBI Taxonomy" id="210409"/>
    <lineage>
        <taxon>Eukaryota</taxon>
        <taxon>Metazoa</taxon>
        <taxon>Ecdysozoa</taxon>
        <taxon>Arthropoda</taxon>
        <taxon>Crustacea</taxon>
        <taxon>Multicrustacea</taxon>
        <taxon>Malacostraca</taxon>
        <taxon>Eumalacostraca</taxon>
        <taxon>Eucarida</taxon>
        <taxon>Decapoda</taxon>
        <taxon>Pleocyemata</taxon>
        <taxon>Brachyura</taxon>
        <taxon>Eubrachyura</taxon>
        <taxon>Portunoidea</taxon>
        <taxon>Portunidae</taxon>
        <taxon>Portuninae</taxon>
        <taxon>Portunus</taxon>
    </lineage>
</organism>
<evidence type="ECO:0000313" key="1">
    <source>
        <dbReference type="EMBL" id="MPC92438.1"/>
    </source>
</evidence>
<proteinExistence type="predicted"/>
<accession>A0A5B7JHJ3</accession>
<sequence>MVVLLGLSRETNERMIEVVKEFLERMWRARCTDAADLKARLRSDPELPVVLRSHVGWSWRKQAWTCTAPTKPHEEASVELVGLSGSIESQPKTMAYAYNTRLRIKDEDLQEVSVH</sequence>
<protein>
    <submittedName>
        <fullName evidence="1">Uncharacterized protein</fullName>
    </submittedName>
</protein>
<evidence type="ECO:0000313" key="2">
    <source>
        <dbReference type="Proteomes" id="UP000324222"/>
    </source>
</evidence>
<reference evidence="1 2" key="1">
    <citation type="submission" date="2019-05" db="EMBL/GenBank/DDBJ databases">
        <title>Another draft genome of Portunus trituberculatus and its Hox gene families provides insights of decapod evolution.</title>
        <authorList>
            <person name="Jeong J.-H."/>
            <person name="Song I."/>
            <person name="Kim S."/>
            <person name="Choi T."/>
            <person name="Kim D."/>
            <person name="Ryu S."/>
            <person name="Kim W."/>
        </authorList>
    </citation>
    <scope>NUCLEOTIDE SEQUENCE [LARGE SCALE GENOMIC DNA]</scope>
    <source>
        <tissue evidence="1">Muscle</tissue>
    </source>
</reference>
<comment type="caution">
    <text evidence="1">The sequence shown here is derived from an EMBL/GenBank/DDBJ whole genome shotgun (WGS) entry which is preliminary data.</text>
</comment>
<keyword evidence="2" id="KW-1185">Reference proteome</keyword>
<dbReference type="AlphaFoldDB" id="A0A5B7JHJ3"/>